<dbReference type="GeneID" id="91092441"/>
<dbReference type="InterPro" id="IPR002347">
    <property type="entry name" value="SDR_fam"/>
</dbReference>
<dbReference type="SUPFAM" id="SSF51735">
    <property type="entry name" value="NAD(P)-binding Rossmann-fold domains"/>
    <property type="match status" value="1"/>
</dbReference>
<evidence type="ECO:0000313" key="1">
    <source>
        <dbReference type="EMBL" id="WWC86890.1"/>
    </source>
</evidence>
<reference evidence="1 2" key="1">
    <citation type="submission" date="2024-01" db="EMBL/GenBank/DDBJ databases">
        <title>Comparative genomics of Cryptococcus and Kwoniella reveals pathogenesis evolution and contrasting modes of karyotype evolution via chromosome fusion or intercentromeric recombination.</title>
        <authorList>
            <person name="Coelho M.A."/>
            <person name="David-Palma M."/>
            <person name="Shea T."/>
            <person name="Bowers K."/>
            <person name="McGinley-Smith S."/>
            <person name="Mohammad A.W."/>
            <person name="Gnirke A."/>
            <person name="Yurkov A.M."/>
            <person name="Nowrousian M."/>
            <person name="Sun S."/>
            <person name="Cuomo C.A."/>
            <person name="Heitman J."/>
        </authorList>
    </citation>
    <scope>NUCLEOTIDE SEQUENCE [LARGE SCALE GENOMIC DNA]</scope>
    <source>
        <strain evidence="1 2">CBS 6074</strain>
    </source>
</reference>
<dbReference type="PANTHER" id="PTHR43431">
    <property type="entry name" value="OXIDOREDUCTASE, SHORT CHAIN DEHYDROGENASE/REDUCTASE FAMILY (AFU_ORTHOLOGUE AFUA_5G14000)"/>
    <property type="match status" value="1"/>
</dbReference>
<dbReference type="RefSeq" id="XP_066073653.1">
    <property type="nucleotide sequence ID" value="XM_066217556.1"/>
</dbReference>
<dbReference type="Proteomes" id="UP001355207">
    <property type="component" value="Chromosome 2"/>
</dbReference>
<name>A0AAX4JN94_9TREE</name>
<accession>A0AAX4JN94</accession>
<dbReference type="Pfam" id="PF00106">
    <property type="entry name" value="adh_short"/>
    <property type="match status" value="1"/>
</dbReference>
<evidence type="ECO:0008006" key="3">
    <source>
        <dbReference type="Google" id="ProtNLM"/>
    </source>
</evidence>
<organism evidence="1 2">
    <name type="scientific">Kwoniella dendrophila CBS 6074</name>
    <dbReference type="NCBI Taxonomy" id="1295534"/>
    <lineage>
        <taxon>Eukaryota</taxon>
        <taxon>Fungi</taxon>
        <taxon>Dikarya</taxon>
        <taxon>Basidiomycota</taxon>
        <taxon>Agaricomycotina</taxon>
        <taxon>Tremellomycetes</taxon>
        <taxon>Tremellales</taxon>
        <taxon>Cryptococcaceae</taxon>
        <taxon>Kwoniella</taxon>
    </lineage>
</organism>
<dbReference type="EMBL" id="CP144099">
    <property type="protein sequence ID" value="WWC86890.1"/>
    <property type="molecule type" value="Genomic_DNA"/>
</dbReference>
<sequence length="249" mass="27050">MSTPTRRIAVILGVGPGLSASIAKKLSSTHSLLLLSRSLPDSLPKLNLPSSIPKENILALSSDGSSSSLKKAFEDLQKHWPESRVDVGIYNVNEKFEMKDFLDKSESEIRSGLETGVVGGWNLSQSILPLFLKNEPDSETGAKGVLLFTGATMSIKAGAKFSSLAPGMFARRALSQSLAREFGPKGVHVGHVIIDGIINTERVKGMMGEDKGDKRLDPDDIATTYLALVNQRRSAWTQELDIRPDCESW</sequence>
<keyword evidence="2" id="KW-1185">Reference proteome</keyword>
<dbReference type="AlphaFoldDB" id="A0AAX4JN94"/>
<dbReference type="Gene3D" id="3.40.50.720">
    <property type="entry name" value="NAD(P)-binding Rossmann-like Domain"/>
    <property type="match status" value="1"/>
</dbReference>
<dbReference type="InterPro" id="IPR036291">
    <property type="entry name" value="NAD(P)-bd_dom_sf"/>
</dbReference>
<protein>
    <recommendedName>
        <fullName evidence="3">Short-chain dehydrogenase</fullName>
    </recommendedName>
</protein>
<gene>
    <name evidence="1" type="ORF">L201_001769</name>
</gene>
<evidence type="ECO:0000313" key="2">
    <source>
        <dbReference type="Proteomes" id="UP001355207"/>
    </source>
</evidence>
<proteinExistence type="predicted"/>
<dbReference type="PANTHER" id="PTHR43431:SF7">
    <property type="entry name" value="OXIDOREDUCTASE, SHORT CHAIN DEHYDROGENASE_REDUCTASE FAMILY (AFU_ORTHOLOGUE AFUA_5G14000)"/>
    <property type="match status" value="1"/>
</dbReference>